<keyword evidence="2" id="KW-1185">Reference proteome</keyword>
<proteinExistence type="predicted"/>
<accession>A0ABV4T5B5</accession>
<evidence type="ECO:0000313" key="2">
    <source>
        <dbReference type="Proteomes" id="UP001571980"/>
    </source>
</evidence>
<evidence type="ECO:0008006" key="3">
    <source>
        <dbReference type="Google" id="ProtNLM"/>
    </source>
</evidence>
<gene>
    <name evidence="1" type="ORF">P8X34_03340</name>
</gene>
<organism evidence="1 2">
    <name type="scientific">Pyrococcus kukulkanii</name>
    <dbReference type="NCBI Taxonomy" id="1609559"/>
    <lineage>
        <taxon>Archaea</taxon>
        <taxon>Methanobacteriati</taxon>
        <taxon>Methanobacteriota</taxon>
        <taxon>Thermococci</taxon>
        <taxon>Thermococcales</taxon>
        <taxon>Thermococcaceae</taxon>
        <taxon>Pyrococcus</taxon>
    </lineage>
</organism>
<dbReference type="Proteomes" id="UP001571980">
    <property type="component" value="Unassembled WGS sequence"/>
</dbReference>
<dbReference type="EMBL" id="JARRIG010000001">
    <property type="protein sequence ID" value="MFA4803783.1"/>
    <property type="molecule type" value="Genomic_DNA"/>
</dbReference>
<comment type="caution">
    <text evidence="1">The sequence shown here is derived from an EMBL/GenBank/DDBJ whole genome shotgun (WGS) entry which is preliminary data.</text>
</comment>
<sequence>MLVDLEFFSPLPIDIEEIDRAIGGGLIRGATISIMYDAFSLGWALGFEIFKNMLFKDSFGVIHNYSLPVIKLISRASFVGLNLQRLAKRERRVKIIDVFGSKYEIPPYDDYILTIPNPTEETLNPKIEWLYEDKIYPVAGEKRIVKLIHTLDGVVTLFGENATIKLLSSEVAYLAKMYRKRNIISIILLNVDVVSRKFVAWVSGLSDVVIVFNSRIGDGELIETMSILKSPNPDFEPSTYEFKISANNGTHSLSFKKSEGTG</sequence>
<dbReference type="Gene3D" id="3.40.50.300">
    <property type="entry name" value="P-loop containing nucleotide triphosphate hydrolases"/>
    <property type="match status" value="1"/>
</dbReference>
<dbReference type="InterPro" id="IPR027417">
    <property type="entry name" value="P-loop_NTPase"/>
</dbReference>
<protein>
    <recommendedName>
        <fullName evidence="3">KaiC-like domain-containing protein</fullName>
    </recommendedName>
</protein>
<evidence type="ECO:0000313" key="1">
    <source>
        <dbReference type="EMBL" id="MFA4803783.1"/>
    </source>
</evidence>
<reference evidence="1 2" key="1">
    <citation type="submission" date="2023-03" db="EMBL/GenBank/DDBJ databases">
        <title>Speciation in Pyrococcus: adaptation to high temperature as a mechanism.</title>
        <authorList>
            <person name="Gu J."/>
        </authorList>
    </citation>
    <scope>NUCLEOTIDE SEQUENCE [LARGE SCALE GENOMIC DNA]</scope>
    <source>
        <strain evidence="1 2">LMOA34</strain>
    </source>
</reference>
<name>A0ABV4T5B5_9EURY</name>